<dbReference type="Proteomes" id="UP000595074">
    <property type="component" value="Chromosome"/>
</dbReference>
<sequence>MNLSEKYPKIFEKLEDKELELRHLLNVDENEEDYDSEEFEFDADEFNFVIYIAEPIQKLLNEEKMHELIQRLGDNKEMFDNFFASEIDLYGIRSQHDEEKIAAFILETVEELV</sequence>
<dbReference type="RefSeq" id="WP_197548348.1">
    <property type="nucleotide sequence ID" value="NZ_CP063164.1"/>
</dbReference>
<dbReference type="AlphaFoldDB" id="A0A7M1S5J3"/>
<name>A0A7M1S5J3_9BACT</name>
<organism evidence="1 2">
    <name type="scientific">Sulfurovum indicum</name>
    <dbReference type="NCBI Taxonomy" id="2779528"/>
    <lineage>
        <taxon>Bacteria</taxon>
        <taxon>Pseudomonadati</taxon>
        <taxon>Campylobacterota</taxon>
        <taxon>Epsilonproteobacteria</taxon>
        <taxon>Campylobacterales</taxon>
        <taxon>Sulfurovaceae</taxon>
        <taxon>Sulfurovum</taxon>
    </lineage>
</organism>
<protein>
    <submittedName>
        <fullName evidence="1">Uncharacterized protein</fullName>
    </submittedName>
</protein>
<evidence type="ECO:0000313" key="1">
    <source>
        <dbReference type="EMBL" id="QOR61640.1"/>
    </source>
</evidence>
<dbReference type="EMBL" id="CP063164">
    <property type="protein sequence ID" value="QOR61640.1"/>
    <property type="molecule type" value="Genomic_DNA"/>
</dbReference>
<evidence type="ECO:0000313" key="2">
    <source>
        <dbReference type="Proteomes" id="UP000595074"/>
    </source>
</evidence>
<dbReference type="KEGG" id="sinu:IMZ28_09380"/>
<accession>A0A7M1S5J3</accession>
<reference evidence="1 2" key="1">
    <citation type="submission" date="2020-10" db="EMBL/GenBank/DDBJ databases">
        <title>The genome of sulfurovum sp.</title>
        <authorList>
            <person name="Xie S."/>
            <person name="Shao Z."/>
            <person name="Jiang L."/>
        </authorList>
    </citation>
    <scope>NUCLEOTIDE SEQUENCE [LARGE SCALE GENOMIC DNA]</scope>
    <source>
        <strain evidence="1 2">ST-419</strain>
    </source>
</reference>
<gene>
    <name evidence="1" type="ORF">IMZ28_09380</name>
</gene>
<proteinExistence type="predicted"/>
<keyword evidence="2" id="KW-1185">Reference proteome</keyword>